<dbReference type="InterPro" id="IPR056822">
    <property type="entry name" value="TEN_NHL"/>
</dbReference>
<feature type="disulfide bond" evidence="14">
    <location>
        <begin position="265"/>
        <end position="274"/>
    </location>
</feature>
<dbReference type="GO" id="GO:0046982">
    <property type="term" value="F:protein heterodimerization activity"/>
    <property type="evidence" value="ECO:0007669"/>
    <property type="project" value="TreeGrafter"/>
</dbReference>
<dbReference type="InterPro" id="IPR022385">
    <property type="entry name" value="Rhs_assc_core"/>
</dbReference>
<dbReference type="Pfam" id="PF25024">
    <property type="entry name" value="EGF_TEN"/>
    <property type="match status" value="1"/>
</dbReference>
<evidence type="ECO:0000256" key="4">
    <source>
        <dbReference type="ARBA" id="ARBA00022475"/>
    </source>
</evidence>
<evidence type="ECO:0000256" key="13">
    <source>
        <dbReference type="ARBA" id="ARBA00023273"/>
    </source>
</evidence>
<evidence type="ECO:0000256" key="2">
    <source>
        <dbReference type="ARBA" id="ARBA00004489"/>
    </source>
</evidence>
<dbReference type="Pfam" id="PF23093">
    <property type="entry name" value="GBD_Tenm3"/>
    <property type="match status" value="1"/>
</dbReference>
<dbReference type="SUPFAM" id="SSF57196">
    <property type="entry name" value="EGF/Laminin"/>
    <property type="match status" value="1"/>
</dbReference>
<dbReference type="FunFam" id="2.120.10.30:FF:000005">
    <property type="entry name" value="Teneurin transmembrane protein 4"/>
    <property type="match status" value="1"/>
</dbReference>
<dbReference type="Pfam" id="PF23538">
    <property type="entry name" value="Teneurin_ABD"/>
    <property type="match status" value="1"/>
</dbReference>
<dbReference type="FunFam" id="2.10.25.10:FF:000021">
    <property type="entry name" value="Teneurin transmembrane protein 2"/>
    <property type="match status" value="1"/>
</dbReference>
<dbReference type="GO" id="GO:0007411">
    <property type="term" value="P:axon guidance"/>
    <property type="evidence" value="ECO:0007669"/>
    <property type="project" value="UniProtKB-ARBA"/>
</dbReference>
<dbReference type="Pfam" id="PF15636">
    <property type="entry name" value="Tox-GHH"/>
    <property type="match status" value="1"/>
</dbReference>
<dbReference type="SUPFAM" id="SSF50974">
    <property type="entry name" value="Nitrous oxide reductase, N-terminal domain"/>
    <property type="match status" value="1"/>
</dbReference>
<keyword evidence="17" id="KW-1185">Reference proteome</keyword>
<keyword evidence="5 14" id="KW-0245">EGF-like domain</keyword>
<dbReference type="Gene3D" id="2.120.10.30">
    <property type="entry name" value="TolB, C-terminal domain"/>
    <property type="match status" value="2"/>
</dbReference>
<dbReference type="GO" id="GO:0030424">
    <property type="term" value="C:axon"/>
    <property type="evidence" value="ECO:0007669"/>
    <property type="project" value="UniProtKB-SubCell"/>
</dbReference>
<dbReference type="PROSITE" id="PS50026">
    <property type="entry name" value="EGF_3"/>
    <property type="match status" value="3"/>
</dbReference>
<evidence type="ECO:0000256" key="5">
    <source>
        <dbReference type="ARBA" id="ARBA00022536"/>
    </source>
</evidence>
<comment type="caution">
    <text evidence="14">Lacks conserved residue(s) required for the propagation of feature annotation.</text>
</comment>
<dbReference type="PROSITE" id="PS01186">
    <property type="entry name" value="EGF_2"/>
    <property type="match status" value="2"/>
</dbReference>
<evidence type="ECO:0000256" key="10">
    <source>
        <dbReference type="ARBA" id="ARBA00023136"/>
    </source>
</evidence>
<dbReference type="InterPro" id="IPR011045">
    <property type="entry name" value="N2O_reductase_N"/>
</dbReference>
<feature type="domain" description="EGF-like" evidence="15">
    <location>
        <begin position="372"/>
        <end position="407"/>
    </location>
</feature>
<dbReference type="Pfam" id="PF24329">
    <property type="entry name" value="FN-plug_TEN1-4"/>
    <property type="match status" value="1"/>
</dbReference>
<keyword evidence="6" id="KW-0812">Transmembrane</keyword>
<dbReference type="InterPro" id="IPR006530">
    <property type="entry name" value="YD"/>
</dbReference>
<dbReference type="STRING" id="84645.A0A498L8J7"/>
<dbReference type="Pfam" id="PF25023">
    <property type="entry name" value="TEN_YD-shell"/>
    <property type="match status" value="2"/>
</dbReference>
<keyword evidence="8" id="KW-0130">Cell adhesion</keyword>
<evidence type="ECO:0000256" key="9">
    <source>
        <dbReference type="ARBA" id="ARBA00022989"/>
    </source>
</evidence>
<keyword evidence="18" id="KW-1267">Proteomics identification</keyword>
<comment type="caution">
    <text evidence="16">The sequence shown here is derived from an EMBL/GenBank/DDBJ whole genome shotgun (WGS) entry which is preliminary data.</text>
</comment>
<dbReference type="InterPro" id="IPR057627">
    <property type="entry name" value="FN-plug_TEN1-4"/>
</dbReference>
<evidence type="ECO:0000256" key="8">
    <source>
        <dbReference type="ARBA" id="ARBA00022889"/>
    </source>
</evidence>
<sequence>MHLFGLNWQLQETEGYAFENGQVKSDATATNAVTALSTENRVYFQENNTIDTGEVDVGRRAVQDVPPGTFWRSQLFIDQPQSLKFNISVQRGALVGVYGRKGLPPTHTQYDFVELLDGSRLIAKEKRGLVEVEGAARKARSVNVHEAEFIRYLDSGTWHLAFYNDGKNTEQVSYNTIIIAACPVLCSGNGQYSRGRCLCYSGWKGTECDVPSNQCIDIHCSGHGICIMGTCACNTGYKGDNCEEVDCLDPSCSSHGVCIHGECHCNPGWGGNNCEILKTMCPDQCSGHGTYQTESGTCTCDANWTGPDCSIEVCAVDCGSHGVCIGGSCRCEEGWTGSVCDLKACHPRCTEHGTCKDGKCECHQGWTGEHCTVEGCPGLCNSNGRCTLDQNGWHCVCQPGWRGAGCDVAMETLCADGKDNEGDGLVDCMDPDCCLQSSCQTQPFCRGSPDPIDIISQNQPASPQQAAQSFYQQISFLIGPESTHVINGDNPFNRSLVSIIRGQVLTADGTPLIGVNVSFVHYPDHGFTITRQDGMFDILANGGAALTLSFERAPFLTQFRTVWIPWNVFYVMDTLVMKKEENDIPSCDLSGFIRPSPLIVATPLSTFFRSSPENGPIIPETQVLQEETAIPGSDLNLMYLSSRAAGYRPVLKVTMTQATIPFNLMKVHLMVAVVGRLFQKWFPAEPNLSYTFIWDKTDAYNQRVYGLSEAVVSVGFEYESCLDLILWEKRTAILQGYELDASNMGGWTLDKHHILDVQNGILYKGNGENVFISQQPPVISTIMGNGRRRSISCPSCNGQADGNKLLAPVALACGSDGSLFVGDFNYIRRIFPSGNVTSVMELRNNPAHRYYLATDPMTGQLYVSDTNSRRIFRPKALTGTKELLQNAEVVAGTGEQCLPFDEARCGDGGKATEALLLGPKGIAVDKNGFIYFVDGTMIRKVDRNGIISTLLGSNDLTSARPLTCDTSMHIGQVRLEWPTDLAINPMDNSIYVLDNNVVLQITENRQVRIVAGRPMHCQVPGIEYTMGKRAIQTTLEGATAIALSYSGVLYIAETDEKKINRIRQVSTDGEISHLAGAPSDCDCKNDANCDCYQTGDGYAKDARLNAPSSLVVSPDGTLYVADLGNIRIRAIRHNRPPQGSSGLYEVASPASQELYVFDSNGTHQYTMSLVTGDYKYNFSYSNEDDITAVTDSSGNTLRVRRDPNRMPVRIVAPDNQVIWLTIGTNGGLKTLTAQGQELVLFTYHDQLRNSYQVGYDNSMRVIYANGMDSHFQTEPHILAGASNPTVARRNMTLPGENGQNLVEWRFRKEQNRGKVVVFGRKLRVNGRNLLSVDYDRSLRTEKIYDDHRKFLLKIVYDASGHPTLWVPSSKLMSVNLTYSSTGQVTSIQRGPTVERVEYDSQGRIVSRTFADGKTWSYTYLDKSMVLLLHSQRQYIFDYDLQDRLSAITMPSVARHTMQTIRSVGYYRNIYNPPESNASVTVDYSEDGQLLRVAHLGTGRRVLYKYRRQNKLSEILYDSTRVSFTYDETAGVLKTVNLQSEGFICSIRYRQIGPLVDRQIFRFSEDGMVNARFDYTYDNSFRVTSMQGVINETPLPIDLYQFDDISGKVEQFGKFGVIYYDINQIISTAVMTYTKHFDVHGRIKEIQYEIFRSLMYWITIQYDNMGRVTKREIKIGPFANTTKYGYEYDVDGQLQTVYLNEKMMWRYNYDLNGNLHLLNPGNSARLTPLRYDLRDRITRLGDVQYRMDEDGFLRQRGAEIFEYNSKGLLVRVHSKASGWTIQYRYDGLGRRLASRNSLGQHLQFFYADLNYPTRITHVYNHSSSEITSLYYDLQGHLFAMEISSGEEFYIACDNTGTPLAVFSSNGLLLKQVQYTAYGEIYFDSNPDFQLVIGFHGGLYDPLTRLLHFGERDYDIQAGRWTTPDISTWTRVGKDPAPFNLYMFRNNNPISKVHEVKEYVTDVNIWLVTFGFHLHNVIPGFPIPKFDLTQPSLEMRKSQLWDDLPSISGVQQEVMRQAKAFLSFERMPEIQLSRRRSSREKPWLWFATVKSLIGKGVMLAITSKGQVATNALNIANEDCIKVATVLNNAFYLEDLHFTVEGRDTHYFIKTSLPESDLGALRLTSGRKSLENGVNVTVSQSTTVVNGRTRRFADVELQYGALALHVRYGMTLDEEKARVLEQARQRALSSAWAREQQRVRDGEEGVRLWTEGEKRQLLSSGKVLGYDGYYVLSVEQYPELADSANNIQFLRQSEIGKRTDGEKSVIDLIQHIPIIHVSSYTAGSSLKTEGQKLMKIKCQ</sequence>
<dbReference type="SMART" id="SM00181">
    <property type="entry name" value="EGF"/>
    <property type="match status" value="7"/>
</dbReference>
<dbReference type="NCBIfam" id="TIGR01643">
    <property type="entry name" value="YD_repeat_2x"/>
    <property type="match status" value="1"/>
</dbReference>
<evidence type="ECO:0000256" key="3">
    <source>
        <dbReference type="ARBA" id="ARBA00009385"/>
    </source>
</evidence>
<evidence type="ECO:0000313" key="17">
    <source>
        <dbReference type="Proteomes" id="UP000290572"/>
    </source>
</evidence>
<dbReference type="PROSITE" id="PS00022">
    <property type="entry name" value="EGF_1"/>
    <property type="match status" value="3"/>
</dbReference>
<evidence type="ECO:0007829" key="18">
    <source>
        <dbReference type="PeptideAtlas" id="A0A498L8J7"/>
    </source>
</evidence>
<keyword evidence="4" id="KW-1003">Cell membrane</keyword>
<evidence type="ECO:0000256" key="1">
    <source>
        <dbReference type="ARBA" id="ARBA00004162"/>
    </source>
</evidence>
<dbReference type="InterPro" id="IPR028916">
    <property type="entry name" value="Tox-GHH_dom"/>
</dbReference>
<dbReference type="NCBIfam" id="TIGR03696">
    <property type="entry name" value="Rhs_assc_core"/>
    <property type="match status" value="1"/>
</dbReference>
<keyword evidence="10" id="KW-0472">Membrane</keyword>
<dbReference type="GO" id="GO:0005886">
    <property type="term" value="C:plasma membrane"/>
    <property type="evidence" value="ECO:0007669"/>
    <property type="project" value="UniProtKB-SubCell"/>
</dbReference>
<reference evidence="16 17" key="1">
    <citation type="submission" date="2018-03" db="EMBL/GenBank/DDBJ databases">
        <title>Draft genome sequence of Rohu Carp (Labeo rohita).</title>
        <authorList>
            <person name="Das P."/>
            <person name="Kushwaha B."/>
            <person name="Joshi C.G."/>
            <person name="Kumar D."/>
            <person name="Nagpure N.S."/>
            <person name="Sahoo L."/>
            <person name="Das S.P."/>
            <person name="Bit A."/>
            <person name="Patnaik S."/>
            <person name="Meher P.K."/>
            <person name="Jayasankar P."/>
            <person name="Koringa P.G."/>
            <person name="Patel N.V."/>
            <person name="Hinsu A.T."/>
            <person name="Kumar R."/>
            <person name="Pandey M."/>
            <person name="Agarwal S."/>
            <person name="Srivastava S."/>
            <person name="Singh M."/>
            <person name="Iquebal M.A."/>
            <person name="Jaiswal S."/>
            <person name="Angadi U.B."/>
            <person name="Kumar N."/>
            <person name="Raza M."/>
            <person name="Shah T.M."/>
            <person name="Rai A."/>
            <person name="Jena J.K."/>
        </authorList>
    </citation>
    <scope>NUCLEOTIDE SEQUENCE [LARGE SCALE GENOMIC DNA]</scope>
    <source>
        <strain evidence="16">DASCIFA01</strain>
        <tissue evidence="16">Testis</tissue>
    </source>
</reference>
<dbReference type="GO" id="GO:0050839">
    <property type="term" value="F:cell adhesion molecule binding"/>
    <property type="evidence" value="ECO:0007669"/>
    <property type="project" value="TreeGrafter"/>
</dbReference>
<dbReference type="Pfam" id="PF25020">
    <property type="entry name" value="TTR_TEN1-4"/>
    <property type="match status" value="1"/>
</dbReference>
<dbReference type="InterPro" id="IPR056820">
    <property type="entry name" value="TEN_TTR-like"/>
</dbReference>
<dbReference type="FunFam" id="2.10.25.10:FF:000016">
    <property type="entry name" value="Teneurin transmembrane protein 2"/>
    <property type="match status" value="1"/>
</dbReference>
<gene>
    <name evidence="16" type="ORF">ROHU_012939</name>
</gene>
<dbReference type="Gene3D" id="2.10.25.10">
    <property type="entry name" value="Laminin"/>
    <property type="match status" value="6"/>
</dbReference>
<keyword evidence="12" id="KW-0325">Glycoprotein</keyword>
<dbReference type="SUPFAM" id="SSF101898">
    <property type="entry name" value="NHL repeat"/>
    <property type="match status" value="1"/>
</dbReference>
<feature type="disulfide bond" evidence="14">
    <location>
        <begin position="397"/>
        <end position="406"/>
    </location>
</feature>
<keyword evidence="11 14" id="KW-1015">Disulfide bond</keyword>
<dbReference type="InterPro" id="IPR011042">
    <property type="entry name" value="6-blade_b-propeller_TolB-like"/>
</dbReference>
<dbReference type="InterPro" id="IPR008969">
    <property type="entry name" value="CarboxyPept-like_regulatory"/>
</dbReference>
<feature type="disulfide bond" evidence="14">
    <location>
        <begin position="376"/>
        <end position="386"/>
    </location>
</feature>
<keyword evidence="9" id="KW-1133">Transmembrane helix</keyword>
<evidence type="ECO:0000256" key="11">
    <source>
        <dbReference type="ARBA" id="ARBA00023157"/>
    </source>
</evidence>
<dbReference type="SUPFAM" id="SSF49464">
    <property type="entry name" value="Carboxypeptidase regulatory domain-like"/>
    <property type="match status" value="1"/>
</dbReference>
<proteinExistence type="evidence at protein level"/>
<evidence type="ECO:0000259" key="15">
    <source>
        <dbReference type="PROSITE" id="PS50026"/>
    </source>
</evidence>
<dbReference type="InterPro" id="IPR051216">
    <property type="entry name" value="Teneurin"/>
</dbReference>
<name>A0A498L8J7_LABRO</name>
<dbReference type="PANTHER" id="PTHR11219">
    <property type="entry name" value="TENEURIN AND N-ACETYLGLUCOSAMINE-1-PHOSPHODIESTER ALPHA-N-ACETYLGLUCOSAMINIDASE"/>
    <property type="match status" value="1"/>
</dbReference>
<dbReference type="Gene3D" id="2.60.120.260">
    <property type="entry name" value="Galactose-binding domain-like"/>
    <property type="match status" value="1"/>
</dbReference>
<dbReference type="InterPro" id="IPR000742">
    <property type="entry name" value="EGF"/>
</dbReference>
<dbReference type="CDD" id="cd00054">
    <property type="entry name" value="EGF_CA"/>
    <property type="match status" value="3"/>
</dbReference>
<protein>
    <submittedName>
        <fullName evidence="16">Teneurin-3 isoform X1</fullName>
    </submittedName>
</protein>
<feature type="domain" description="EGF-like" evidence="15">
    <location>
        <begin position="277"/>
        <end position="310"/>
    </location>
</feature>
<feature type="disulfide bond" evidence="14">
    <location>
        <begin position="300"/>
        <end position="309"/>
    </location>
</feature>
<comment type="subcellular location">
    <subcellularLocation>
        <location evidence="1">Cell membrane</location>
        <topology evidence="1">Single-pass membrane protein</topology>
    </subcellularLocation>
    <subcellularLocation>
        <location evidence="2">Cell projection</location>
        <location evidence="2">Axon</location>
    </subcellularLocation>
</comment>
<dbReference type="Pfam" id="PF25021">
    <property type="entry name" value="TEN_NHL"/>
    <property type="match status" value="1"/>
</dbReference>
<evidence type="ECO:0000256" key="12">
    <source>
        <dbReference type="ARBA" id="ARBA00023180"/>
    </source>
</evidence>
<dbReference type="FunFam" id="2.10.25.10:FF:000013">
    <property type="entry name" value="Teneurin transmembrane protein 4"/>
    <property type="match status" value="1"/>
</dbReference>
<dbReference type="Proteomes" id="UP000290572">
    <property type="component" value="Unassembled WGS sequence"/>
</dbReference>
<feature type="domain" description="EGF-like" evidence="15">
    <location>
        <begin position="243"/>
        <end position="275"/>
    </location>
</feature>
<organism evidence="16 17">
    <name type="scientific">Labeo rohita</name>
    <name type="common">Indian major carp</name>
    <name type="synonym">Cyprinus rohita</name>
    <dbReference type="NCBI Taxonomy" id="84645"/>
    <lineage>
        <taxon>Eukaryota</taxon>
        <taxon>Metazoa</taxon>
        <taxon>Chordata</taxon>
        <taxon>Craniata</taxon>
        <taxon>Vertebrata</taxon>
        <taxon>Euteleostomi</taxon>
        <taxon>Actinopterygii</taxon>
        <taxon>Neopterygii</taxon>
        <taxon>Teleostei</taxon>
        <taxon>Ostariophysi</taxon>
        <taxon>Cypriniformes</taxon>
        <taxon>Cyprinidae</taxon>
        <taxon>Labeoninae</taxon>
        <taxon>Labeonini</taxon>
        <taxon>Labeo</taxon>
    </lineage>
</organism>
<dbReference type="GO" id="GO:0042803">
    <property type="term" value="F:protein homodimerization activity"/>
    <property type="evidence" value="ECO:0007669"/>
    <property type="project" value="TreeGrafter"/>
</dbReference>
<dbReference type="GO" id="GO:0007157">
    <property type="term" value="P:heterophilic cell-cell adhesion via plasma membrane cell adhesion molecules"/>
    <property type="evidence" value="ECO:0007669"/>
    <property type="project" value="TreeGrafter"/>
</dbReference>
<keyword evidence="13" id="KW-0966">Cell projection</keyword>
<accession>A0A498L8J7</accession>
<evidence type="ECO:0000256" key="6">
    <source>
        <dbReference type="ARBA" id="ARBA00022692"/>
    </source>
</evidence>
<comment type="similarity">
    <text evidence="3">Belongs to the tenascin family. Teneurin subfamily.</text>
</comment>
<dbReference type="PANTHER" id="PTHR11219:SF65">
    <property type="entry name" value="TENEURIN-3"/>
    <property type="match status" value="1"/>
</dbReference>
<dbReference type="InterPro" id="IPR056823">
    <property type="entry name" value="TEN-like_YD-shell"/>
</dbReference>
<keyword evidence="7" id="KW-0677">Repeat</keyword>
<dbReference type="EMBL" id="QBIY01013442">
    <property type="protein sequence ID" value="RXN04448.1"/>
    <property type="molecule type" value="Genomic_DNA"/>
</dbReference>
<evidence type="ECO:0000256" key="14">
    <source>
        <dbReference type="PROSITE-ProRule" id="PRU00076"/>
    </source>
</evidence>
<dbReference type="Gene3D" id="2.180.10.10">
    <property type="entry name" value="RHS repeat-associated core"/>
    <property type="match status" value="1"/>
</dbReference>
<dbReference type="InterPro" id="IPR057629">
    <property type="entry name" value="Teneurin1-4_GBD"/>
</dbReference>
<evidence type="ECO:0000313" key="16">
    <source>
        <dbReference type="EMBL" id="RXN04448.1"/>
    </source>
</evidence>
<dbReference type="FunFam" id="2.180.10.10:FF:000001">
    <property type="entry name" value="Teneurin transmembrane protein 4"/>
    <property type="match status" value="1"/>
</dbReference>
<dbReference type="FunFam" id="2.120.10.30:FF:000003">
    <property type="entry name" value="Teneurin transmembrane protein 2"/>
    <property type="match status" value="1"/>
</dbReference>
<evidence type="ECO:0000256" key="7">
    <source>
        <dbReference type="ARBA" id="ARBA00022737"/>
    </source>
</evidence>